<feature type="compositionally biased region" description="Basic residues" evidence="2">
    <location>
        <begin position="1173"/>
        <end position="1187"/>
    </location>
</feature>
<name>A0A4E0RJC6_FASHE</name>
<feature type="repeat" description="ARM" evidence="1">
    <location>
        <begin position="899"/>
        <end position="941"/>
    </location>
</feature>
<dbReference type="PANTHER" id="PTHR46241">
    <property type="entry name" value="ARMADILLO REPEAT-CONTAINING PROTEIN 4 ARMC4"/>
    <property type="match status" value="1"/>
</dbReference>
<reference evidence="3" key="1">
    <citation type="submission" date="2019-03" db="EMBL/GenBank/DDBJ databases">
        <title>Improved annotation for the trematode Fasciola hepatica.</title>
        <authorList>
            <person name="Choi Y.-J."/>
            <person name="Martin J."/>
            <person name="Mitreva M."/>
        </authorList>
    </citation>
    <scope>NUCLEOTIDE SEQUENCE [LARGE SCALE GENOMIC DNA]</scope>
</reference>
<feature type="region of interest" description="Disordered" evidence="2">
    <location>
        <begin position="418"/>
        <end position="570"/>
    </location>
</feature>
<feature type="compositionally biased region" description="Basic and acidic residues" evidence="2">
    <location>
        <begin position="354"/>
        <end position="364"/>
    </location>
</feature>
<keyword evidence="4" id="KW-1185">Reference proteome</keyword>
<feature type="region of interest" description="Disordered" evidence="2">
    <location>
        <begin position="1173"/>
        <end position="1270"/>
    </location>
</feature>
<dbReference type="InterPro" id="IPR016024">
    <property type="entry name" value="ARM-type_fold"/>
</dbReference>
<sequence>MGLTLSRVAEWTTARGGSSGKLEYSKINETILKEIISFVCQYTAKYPGAAKIIFKSPLVWKSKATPQKLTGYELSDDEAFSPQADEFGNPLGKLQKLKDGSYEFSILCLSEAANIMKMAELDVLSECRSCLEENPDLLAKILGERFSSSLVESDDSIYRYMEEVMDKTDPKKEPEMKIILKMVLDFHQLDMKLMNETLRKASEEVRSTPESVERELRLIQNLIGFEKDKGILDYILPTGVFKMIHDNGCRAPPWRQMHGDIAYFLVRVHGIEADISVTAATYGWFVNGGYNGKTGQMNFEKAGEVYRDLVTLLRANSVKFNEFMKSADMSKVFKLDTKTTPGVQASKPTGRPSPAEDRSEEVKGKTKKKVGGSTETSNASKVVGISGREKVHENMQIEMTNQPSERWQVIGLRATGDSLRNAAPKPSGDQDALKGTASVPKKAKGRTRQTNKDQPNDDSNIRDSSAHSESEWPVLDSNNSTRMASTQSEHTILESESFDHEQQNQFNAEEENPESPGEPTDTGEPAESEDIRESASPEDGTSPASPSPEKPMEEAAVETTPVYGKRPDKDRRWKIRHTDVITLERLKDRSRRRQTSSGLDDSCNEISSESESGEEDDVPERRTDASADLPSEYWQIGKMVKYLKGGNQTSTIISLCALQDMPLKTEVCQLAVRDVGGIDVLINLLETEEVRCKLGSLKILREITKNPQIRRAIADIGGLQPLVNLLRSPNRDLKCLSAEVIANVANFHRARRTVRQYGGIKRLVALLDCPSLNSAPMTSEVERDIEVARCGALALWSCSRSRKNKLAMKRAGVISLLARLLKSPHENMLIPVVGTLQECASECAEEPETRDLVRTYGGLEPLIGLLSNQENKELLAAATGAIWKCAVSAENVKQFQKLGAIDKLVGLLNEQPEEVLVNVVGALGEMANDMNNRSAIRKAGGIGPLVSLLTRTNQDLLINTTRAVGKCAEESESMSIIESLDGVRLLWSLLKNPNHEVQSSAAWAICPCIENAKVSLLKSNDLDVLAAVCAAVSKIAVDEENLAVITDHGVVPLLSRLTCTKSDRLRCPLTDAIARCCSWGTNRIDFGRAGAVAPLVNYLHSPDINVHRSTARALFQLSRDPKNCVVMHEAGAVKLLLKMVGSADPELQNAAAGCISNIRRLSLANEKAQLMKLHSHKTVQRQTKARAAKATAGKKPDNEGRPAGQKENAPDLANENTSKELPESNLASPQPGETEGPELMPSEVQGETTDLSPTGLTSDEVQDNAEAGEE</sequence>
<dbReference type="SUPFAM" id="SSF48371">
    <property type="entry name" value="ARM repeat"/>
    <property type="match status" value="2"/>
</dbReference>
<dbReference type="PROSITE" id="PS50176">
    <property type="entry name" value="ARM_REPEAT"/>
    <property type="match status" value="4"/>
</dbReference>
<feature type="compositionally biased region" description="Acidic residues" evidence="2">
    <location>
        <begin position="1260"/>
        <end position="1270"/>
    </location>
</feature>
<feature type="compositionally biased region" description="Low complexity" evidence="2">
    <location>
        <begin position="600"/>
        <end position="610"/>
    </location>
</feature>
<feature type="repeat" description="ARM" evidence="1">
    <location>
        <begin position="1090"/>
        <end position="1132"/>
    </location>
</feature>
<evidence type="ECO:0000313" key="3">
    <source>
        <dbReference type="EMBL" id="THD26054.1"/>
    </source>
</evidence>
<dbReference type="Proteomes" id="UP000230066">
    <property type="component" value="Unassembled WGS sequence"/>
</dbReference>
<feature type="compositionally biased region" description="Basic and acidic residues" evidence="2">
    <location>
        <begin position="491"/>
        <end position="502"/>
    </location>
</feature>
<dbReference type="InterPro" id="IPR011989">
    <property type="entry name" value="ARM-like"/>
</dbReference>
<feature type="repeat" description="ARM" evidence="1">
    <location>
        <begin position="717"/>
        <end position="759"/>
    </location>
</feature>
<evidence type="ECO:0000256" key="2">
    <source>
        <dbReference type="SAM" id="MobiDB-lite"/>
    </source>
</evidence>
<evidence type="ECO:0000313" key="4">
    <source>
        <dbReference type="Proteomes" id="UP000230066"/>
    </source>
</evidence>
<dbReference type="InterPro" id="IPR000225">
    <property type="entry name" value="Armadillo"/>
</dbReference>
<comment type="caution">
    <text evidence="3">The sequence shown here is derived from an EMBL/GenBank/DDBJ whole genome shotgun (WGS) entry which is preliminary data.</text>
</comment>
<gene>
    <name evidence="3" type="ORF">D915_003046</name>
</gene>
<dbReference type="SMART" id="SM00185">
    <property type="entry name" value="ARM"/>
    <property type="match status" value="10"/>
</dbReference>
<feature type="compositionally biased region" description="Polar residues" evidence="2">
    <location>
        <begin position="476"/>
        <end position="490"/>
    </location>
</feature>
<feature type="repeat" description="ARM" evidence="1">
    <location>
        <begin position="857"/>
        <end position="882"/>
    </location>
</feature>
<feature type="region of interest" description="Disordered" evidence="2">
    <location>
        <begin position="339"/>
        <end position="388"/>
    </location>
</feature>
<dbReference type="Gene3D" id="1.25.10.10">
    <property type="entry name" value="Leucine-rich Repeat Variant"/>
    <property type="match status" value="3"/>
</dbReference>
<proteinExistence type="predicted"/>
<accession>A0A4E0RJC6</accession>
<feature type="compositionally biased region" description="Basic and acidic residues" evidence="2">
    <location>
        <begin position="450"/>
        <end position="470"/>
    </location>
</feature>
<evidence type="ECO:0000256" key="1">
    <source>
        <dbReference type="PROSITE-ProRule" id="PRU00259"/>
    </source>
</evidence>
<dbReference type="AlphaFoldDB" id="A0A4E0RJC6"/>
<dbReference type="EMBL" id="JXXN02000881">
    <property type="protein sequence ID" value="THD26054.1"/>
    <property type="molecule type" value="Genomic_DNA"/>
</dbReference>
<organism evidence="3 4">
    <name type="scientific">Fasciola hepatica</name>
    <name type="common">Liver fluke</name>
    <dbReference type="NCBI Taxonomy" id="6192"/>
    <lineage>
        <taxon>Eukaryota</taxon>
        <taxon>Metazoa</taxon>
        <taxon>Spiralia</taxon>
        <taxon>Lophotrochozoa</taxon>
        <taxon>Platyhelminthes</taxon>
        <taxon>Trematoda</taxon>
        <taxon>Digenea</taxon>
        <taxon>Plagiorchiida</taxon>
        <taxon>Echinostomata</taxon>
        <taxon>Echinostomatoidea</taxon>
        <taxon>Fasciolidae</taxon>
        <taxon>Fasciola</taxon>
    </lineage>
</organism>
<feature type="region of interest" description="Disordered" evidence="2">
    <location>
        <begin position="589"/>
        <end position="626"/>
    </location>
</feature>
<protein>
    <submittedName>
        <fullName evidence="3">Gudu</fullName>
    </submittedName>
</protein>
<feature type="compositionally biased region" description="Polar residues" evidence="2">
    <location>
        <begin position="1245"/>
        <end position="1259"/>
    </location>
</feature>
<dbReference type="PANTHER" id="PTHR46241:SF1">
    <property type="entry name" value="OUTER DYNEIN ARM-DOCKING COMPLEX SUBUNIT 2"/>
    <property type="match status" value="1"/>
</dbReference>
<dbReference type="Pfam" id="PF00514">
    <property type="entry name" value="Arm"/>
    <property type="match status" value="2"/>
</dbReference>